<evidence type="ECO:0000313" key="10">
    <source>
        <dbReference type="EMBL" id="MFB9826118.1"/>
    </source>
</evidence>
<feature type="transmembrane region" description="Helical" evidence="9">
    <location>
        <begin position="71"/>
        <end position="88"/>
    </location>
</feature>
<dbReference type="Gene3D" id="1.50.10.150">
    <property type="entry name" value="Voltage-dependent anion channel"/>
    <property type="match status" value="1"/>
</dbReference>
<feature type="transmembrane region" description="Helical" evidence="9">
    <location>
        <begin position="367"/>
        <end position="388"/>
    </location>
</feature>
<dbReference type="Proteomes" id="UP001589595">
    <property type="component" value="Unassembled WGS sequence"/>
</dbReference>
<keyword evidence="3" id="KW-0813">Transport</keyword>
<keyword evidence="6 9" id="KW-1133">Transmembrane helix</keyword>
<comment type="caution">
    <text evidence="10">The sequence shown here is derived from an EMBL/GenBank/DDBJ whole genome shotgun (WGS) entry which is preliminary data.</text>
</comment>
<comment type="similarity">
    <text evidence="2">Belongs to the tellurite-resistance/dicarboxylate transporter (TDT) family.</text>
</comment>
<reference evidence="10" key="1">
    <citation type="submission" date="2024-09" db="EMBL/GenBank/DDBJ databases">
        <authorList>
            <person name="Sun Q."/>
        </authorList>
    </citation>
    <scope>NUCLEOTIDE SEQUENCE [LARGE SCALE GENOMIC DNA]</scope>
    <source>
        <strain evidence="10">JCM 31273</strain>
    </source>
</reference>
<dbReference type="PANTHER" id="PTHR31686:SF3">
    <property type="entry name" value="ACID TRANSPORT PROTEIN, PUTATIVE (AFU_ORTHOLOGUE AFUA_4G09410)-RELATED"/>
    <property type="match status" value="1"/>
</dbReference>
<feature type="region of interest" description="Disordered" evidence="8">
    <location>
        <begin position="1"/>
        <end position="31"/>
    </location>
</feature>
<dbReference type="PANTHER" id="PTHR31686">
    <property type="match status" value="1"/>
</dbReference>
<evidence type="ECO:0000256" key="3">
    <source>
        <dbReference type="ARBA" id="ARBA00022448"/>
    </source>
</evidence>
<feature type="transmembrane region" description="Helical" evidence="9">
    <location>
        <begin position="240"/>
        <end position="259"/>
    </location>
</feature>
<dbReference type="InterPro" id="IPR038665">
    <property type="entry name" value="Voltage-dep_anion_channel_sf"/>
</dbReference>
<evidence type="ECO:0000256" key="5">
    <source>
        <dbReference type="ARBA" id="ARBA00022692"/>
    </source>
</evidence>
<keyword evidence="11" id="KW-1185">Reference proteome</keyword>
<evidence type="ECO:0000256" key="8">
    <source>
        <dbReference type="SAM" id="MobiDB-lite"/>
    </source>
</evidence>
<name>A0ABD5MQJ9_9EURY</name>
<feature type="transmembrane region" description="Helical" evidence="9">
    <location>
        <begin position="108"/>
        <end position="128"/>
    </location>
</feature>
<evidence type="ECO:0000256" key="2">
    <source>
        <dbReference type="ARBA" id="ARBA00008566"/>
    </source>
</evidence>
<evidence type="ECO:0000313" key="11">
    <source>
        <dbReference type="Proteomes" id="UP001589595"/>
    </source>
</evidence>
<evidence type="ECO:0000256" key="1">
    <source>
        <dbReference type="ARBA" id="ARBA00004651"/>
    </source>
</evidence>
<evidence type="ECO:0000256" key="6">
    <source>
        <dbReference type="ARBA" id="ARBA00022989"/>
    </source>
</evidence>
<gene>
    <name evidence="10" type="ORF">ACFFOL_18260</name>
</gene>
<organism evidence="10 11">
    <name type="scientific">Halobaculum roseum</name>
    <dbReference type="NCBI Taxonomy" id="2175149"/>
    <lineage>
        <taxon>Archaea</taxon>
        <taxon>Methanobacteriati</taxon>
        <taxon>Methanobacteriota</taxon>
        <taxon>Stenosarchaea group</taxon>
        <taxon>Halobacteria</taxon>
        <taxon>Halobacteriales</taxon>
        <taxon>Haloferacaceae</taxon>
        <taxon>Halobaculum</taxon>
    </lineage>
</organism>
<evidence type="ECO:0000256" key="7">
    <source>
        <dbReference type="ARBA" id="ARBA00023136"/>
    </source>
</evidence>
<dbReference type="Pfam" id="PF03595">
    <property type="entry name" value="SLAC1"/>
    <property type="match status" value="1"/>
</dbReference>
<dbReference type="InterPro" id="IPR051629">
    <property type="entry name" value="Sulfite_efflux_TDT"/>
</dbReference>
<sequence>MDPTEHGSRPDDRASQPGDGNGDPARGASSPAGVVDAIETFDPAYFGLVMSTGIVSIAFRELGVDAVASPLAAFNVACYALLVGVLAVRVGLFPGRVLADLRDRDRHWGSLTFVVGTNTVGVQLLTFFDAVGAAAVLWVSMTAVTPALLYYLFVTEFVGAGKPAVSERIDGAFLLVIVCMQSLAILGGSLSGAVDGYTTEIVLLSMSYFGAGYVLYFVVVTVVTYRLLEGAVRPEDWTGPYWITMGAAAITTLAGATLGPRLGTVPAWESYAPVILGITFLAWAIASWWIPLLLALDVWSFLTDGVEGRPPVWVLLVPWSRLGFGRRLHSYAPTAWGRVFPMGMYTACTLNLAGVGTFSPLSVVPAYWGWFALLVWAFTLIGATRALARVLLGSRVAPAGPSESA</sequence>
<dbReference type="CDD" id="cd09319">
    <property type="entry name" value="TDT_like_1"/>
    <property type="match status" value="1"/>
</dbReference>
<evidence type="ECO:0000256" key="4">
    <source>
        <dbReference type="ARBA" id="ARBA00022475"/>
    </source>
</evidence>
<evidence type="ECO:0000256" key="9">
    <source>
        <dbReference type="SAM" id="Phobius"/>
    </source>
</evidence>
<keyword evidence="5 9" id="KW-0812">Transmembrane</keyword>
<keyword evidence="7 9" id="KW-0472">Membrane</keyword>
<feature type="transmembrane region" description="Helical" evidence="9">
    <location>
        <begin position="201"/>
        <end position="228"/>
    </location>
</feature>
<dbReference type="RefSeq" id="WP_222923747.1">
    <property type="nucleotide sequence ID" value="NZ_CP082288.1"/>
</dbReference>
<keyword evidence="4" id="KW-1003">Cell membrane</keyword>
<feature type="transmembrane region" description="Helical" evidence="9">
    <location>
        <begin position="271"/>
        <end position="290"/>
    </location>
</feature>
<dbReference type="GO" id="GO:0005886">
    <property type="term" value="C:plasma membrane"/>
    <property type="evidence" value="ECO:0007669"/>
    <property type="project" value="UniProtKB-SubCell"/>
</dbReference>
<dbReference type="GeneID" id="67212748"/>
<comment type="subcellular location">
    <subcellularLocation>
        <location evidence="1">Cell membrane</location>
        <topology evidence="1">Multi-pass membrane protein</topology>
    </subcellularLocation>
</comment>
<accession>A0ABD5MQJ9</accession>
<dbReference type="EMBL" id="JBHMAJ010000011">
    <property type="protein sequence ID" value="MFB9826118.1"/>
    <property type="molecule type" value="Genomic_DNA"/>
</dbReference>
<feature type="transmembrane region" description="Helical" evidence="9">
    <location>
        <begin position="43"/>
        <end position="59"/>
    </location>
</feature>
<feature type="compositionally biased region" description="Basic and acidic residues" evidence="8">
    <location>
        <begin position="1"/>
        <end position="14"/>
    </location>
</feature>
<dbReference type="InterPro" id="IPR004695">
    <property type="entry name" value="SLAC1/Mae1/Ssu1/TehA"/>
</dbReference>
<feature type="transmembrane region" description="Helical" evidence="9">
    <location>
        <begin position="135"/>
        <end position="153"/>
    </location>
</feature>
<protein>
    <submittedName>
        <fullName evidence="10">Tellurite resistance/C4-dicarboxylate transporter family protein</fullName>
    </submittedName>
</protein>
<feature type="transmembrane region" description="Helical" evidence="9">
    <location>
        <begin position="173"/>
        <end position="194"/>
    </location>
</feature>
<dbReference type="AlphaFoldDB" id="A0ABD5MQJ9"/>
<proteinExistence type="inferred from homology"/>